<dbReference type="Gene3D" id="2.60.40.1930">
    <property type="match status" value="1"/>
</dbReference>
<dbReference type="EMBL" id="QGNZ01000002">
    <property type="protein sequence ID" value="PWS28054.1"/>
    <property type="molecule type" value="Genomic_DNA"/>
</dbReference>
<dbReference type="RefSeq" id="WP_109925814.1">
    <property type="nucleotide sequence ID" value="NZ_QGNZ01000002.1"/>
</dbReference>
<evidence type="ECO:0000313" key="2">
    <source>
        <dbReference type="EMBL" id="PWS28054.1"/>
    </source>
</evidence>
<dbReference type="Proteomes" id="UP000245379">
    <property type="component" value="Unassembled WGS sequence"/>
</dbReference>
<evidence type="ECO:0000256" key="1">
    <source>
        <dbReference type="SAM" id="SignalP"/>
    </source>
</evidence>
<dbReference type="AlphaFoldDB" id="A0A317EN65"/>
<name>A0A317EN65_9SPHI</name>
<proteinExistence type="predicted"/>
<dbReference type="SUPFAM" id="SSF117074">
    <property type="entry name" value="Hypothetical protein PA1324"/>
    <property type="match status" value="1"/>
</dbReference>
<gene>
    <name evidence="2" type="ORF">DHW03_10880</name>
</gene>
<evidence type="ECO:0008006" key="4">
    <source>
        <dbReference type="Google" id="ProtNLM"/>
    </source>
</evidence>
<sequence length="917" mass="101945">MLIKRTLFSLGLCFFSLLAFAQKGNEPFAPIVTSLEKWINTNPQEKIYLHTDKPYYLVGDTIWLKAYVTSGYDHKPSQISGAVYIDLLNEGDSTTKTIKLPLMGGMAKGDFLLNDSTMKEGNYRLRAYTQWMRNAGPQYFYDHTFSVGNSVANTVFAKIDYIYEKDGDKTKIKAVLKFTDVSGKPYANNNVSYSLKESYKTLAAGRGKTDALGQIIVNIPTPKAEAAQTSYLVTNFSLNEDMSIPKTFPLKTALLKTDFQLFPEGGYLVNGVWSRIAFKATETSGLGANVKGIVIDDQQKEVATIETKHLGMGFFNLMPEEGRTYTAKVKLQDSAELLIKLPLAKAEGQTLSVYPRENELSGQQSDTVLVRINTNAETLKKGSQSLSLVAQSGGKVYSAVQVTVSKPTTSVFIPLNDLPSGIVQISLFSGGIALNERVFFLQRNDALQVKISEVSPKEYGVREKVALQIASSAPSGDAVSGNLSVAVISEDAVPTDETKINTIFSQLLLSADIKGFVEKPNYYFSNPSAATRENLDLLMLTQGFRRFVWKDVLSPQQVAPAFSPEKITSTISGKITSLGKKLIVNGKVTLLNNKFGLIRDTLTDQQGRYSFNNLVILDGMQFTVQGRNEKGSKLVTTFIDQPNQQMVTPNPNMGELNQDIQQLVKKSLESSRELDQQLEKSGMLSRVQQLQEVKIRANKKMAYGNTIKESQVDEIYRPDSRRPPCSSLMECISRMDGSRVNFEYVFGTPKDECGQMYVPMFKRVRYTVIIDGMTIDPCDYQTFFTGENPPDIDKIYFLHESKGVNSKASGGNEGPIMAVFTRTGNFRRSYDPSVLDYNPKGYDNAKEFYSPKYDGQNTNLPDLRSTVYWNPSVITGKEGKTEISFYNSDQTGNYLVVVEGINGSGLIGRSVYRYKVK</sequence>
<protein>
    <recommendedName>
        <fullName evidence="4">TonB-dependent receptor</fullName>
    </recommendedName>
</protein>
<organism evidence="2 3">
    <name type="scientific">Pedobacter yonginense</name>
    <dbReference type="NCBI Taxonomy" id="651869"/>
    <lineage>
        <taxon>Bacteria</taxon>
        <taxon>Pseudomonadati</taxon>
        <taxon>Bacteroidota</taxon>
        <taxon>Sphingobacteriia</taxon>
        <taxon>Sphingobacteriales</taxon>
        <taxon>Sphingobacteriaceae</taxon>
        <taxon>Pedobacter</taxon>
    </lineage>
</organism>
<dbReference type="OrthoDB" id="609485at2"/>
<feature type="chain" id="PRO_5016366283" description="TonB-dependent receptor" evidence="1">
    <location>
        <begin position="22"/>
        <end position="917"/>
    </location>
</feature>
<comment type="caution">
    <text evidence="2">The sequence shown here is derived from an EMBL/GenBank/DDBJ whole genome shotgun (WGS) entry which is preliminary data.</text>
</comment>
<keyword evidence="1" id="KW-0732">Signal</keyword>
<reference evidence="2 3" key="1">
    <citation type="submission" date="2018-05" db="EMBL/GenBank/DDBJ databases">
        <title>Pedobacter paludis sp. nov., isolated from wetland soil.</title>
        <authorList>
            <person name="Zhang Y."/>
            <person name="Wang G."/>
        </authorList>
    </citation>
    <scope>NUCLEOTIDE SEQUENCE [LARGE SCALE GENOMIC DNA]</scope>
    <source>
        <strain evidence="2 3">KCTC22721</strain>
    </source>
</reference>
<feature type="signal peptide" evidence="1">
    <location>
        <begin position="1"/>
        <end position="21"/>
    </location>
</feature>
<keyword evidence="3" id="KW-1185">Reference proteome</keyword>
<evidence type="ECO:0000313" key="3">
    <source>
        <dbReference type="Proteomes" id="UP000245379"/>
    </source>
</evidence>
<accession>A0A317EN65</accession>